<name>A0ABT6NC14_9FIRM</name>
<dbReference type="Proteomes" id="UP001158045">
    <property type="component" value="Unassembled WGS sequence"/>
</dbReference>
<sequence length="75" mass="8532">MTENILKVQIEQTEGLPFSEEAIFKAVADNLDRIDTESDEACLLVTGPMAMILYWEGDKVIVERVMRSDDLKNEL</sequence>
<reference evidence="1 2" key="1">
    <citation type="submission" date="2023-04" db="EMBL/GenBank/DDBJ databases">
        <title>Fusibacter bizertensis strain WBS, isolated from littoral bottom sediments of the Arctic seas - biochemical and genomic analysis.</title>
        <authorList>
            <person name="Brioukhanov A.L."/>
        </authorList>
    </citation>
    <scope>NUCLEOTIDE SEQUENCE [LARGE SCALE GENOMIC DNA]</scope>
    <source>
        <strain evidence="1 2">WBS</strain>
    </source>
</reference>
<comment type="caution">
    <text evidence="1">The sequence shown here is derived from an EMBL/GenBank/DDBJ whole genome shotgun (WGS) entry which is preliminary data.</text>
</comment>
<keyword evidence="2" id="KW-1185">Reference proteome</keyword>
<protein>
    <submittedName>
        <fullName evidence="1">Uncharacterized protein</fullName>
    </submittedName>
</protein>
<dbReference type="RefSeq" id="WP_281093797.1">
    <property type="nucleotide sequence ID" value="NZ_JARYZI010000004.1"/>
</dbReference>
<gene>
    <name evidence="1" type="ORF">QE109_07400</name>
</gene>
<evidence type="ECO:0000313" key="1">
    <source>
        <dbReference type="EMBL" id="MDH8677968.1"/>
    </source>
</evidence>
<accession>A0ABT6NC14</accession>
<organism evidence="1 2">
    <name type="scientific">Fusibacter bizertensis</name>
    <dbReference type="NCBI Taxonomy" id="1488331"/>
    <lineage>
        <taxon>Bacteria</taxon>
        <taxon>Bacillati</taxon>
        <taxon>Bacillota</taxon>
        <taxon>Clostridia</taxon>
        <taxon>Eubacteriales</taxon>
        <taxon>Eubacteriales Family XII. Incertae Sedis</taxon>
        <taxon>Fusibacter</taxon>
    </lineage>
</organism>
<proteinExistence type="predicted"/>
<evidence type="ECO:0000313" key="2">
    <source>
        <dbReference type="Proteomes" id="UP001158045"/>
    </source>
</evidence>
<dbReference type="EMBL" id="JARYZI010000004">
    <property type="protein sequence ID" value="MDH8677968.1"/>
    <property type="molecule type" value="Genomic_DNA"/>
</dbReference>